<keyword evidence="5" id="KW-0175">Coiled coil</keyword>
<reference evidence="8 9" key="1">
    <citation type="journal article" date="2024" name="Nat. Commun.">
        <title>Phylogenomics reveals the evolutionary origins of lichenization in chlorophyte algae.</title>
        <authorList>
            <person name="Puginier C."/>
            <person name="Libourel C."/>
            <person name="Otte J."/>
            <person name="Skaloud P."/>
            <person name="Haon M."/>
            <person name="Grisel S."/>
            <person name="Petersen M."/>
            <person name="Berrin J.G."/>
            <person name="Delaux P.M."/>
            <person name="Dal Grande F."/>
            <person name="Keller J."/>
        </authorList>
    </citation>
    <scope>NUCLEOTIDE SEQUENCE [LARGE SCALE GENOMIC DNA]</scope>
    <source>
        <strain evidence="8 9">SAG 216-7</strain>
    </source>
</reference>
<proteinExistence type="predicted"/>
<keyword evidence="3 4" id="KW-0539">Nucleus</keyword>
<evidence type="ECO:0000256" key="4">
    <source>
        <dbReference type="PROSITE-ProRule" id="PRU00267"/>
    </source>
</evidence>
<dbReference type="Gene3D" id="1.10.30.10">
    <property type="entry name" value="High mobility group box domain"/>
    <property type="match status" value="2"/>
</dbReference>
<dbReference type="PRINTS" id="PR00886">
    <property type="entry name" value="HIGHMOBLTY12"/>
</dbReference>
<feature type="compositionally biased region" description="Basic and acidic residues" evidence="6">
    <location>
        <begin position="152"/>
        <end position="187"/>
    </location>
</feature>
<dbReference type="Pfam" id="PF00505">
    <property type="entry name" value="HMG_box"/>
    <property type="match status" value="2"/>
</dbReference>
<dbReference type="InterPro" id="IPR050342">
    <property type="entry name" value="HMGB"/>
</dbReference>
<feature type="domain" description="HMG box" evidence="7">
    <location>
        <begin position="193"/>
        <end position="261"/>
    </location>
</feature>
<dbReference type="InterPro" id="IPR009071">
    <property type="entry name" value="HMG_box_dom"/>
</dbReference>
<protein>
    <recommendedName>
        <fullName evidence="7">HMG box domain-containing protein</fullName>
    </recommendedName>
</protein>
<dbReference type="EMBL" id="JALJOT010000002">
    <property type="protein sequence ID" value="KAK9917825.1"/>
    <property type="molecule type" value="Genomic_DNA"/>
</dbReference>
<comment type="caution">
    <text evidence="8">The sequence shown here is derived from an EMBL/GenBank/DDBJ whole genome shotgun (WGS) entry which is preliminary data.</text>
</comment>
<feature type="DNA-binding region" description="HMG box" evidence="4">
    <location>
        <begin position="193"/>
        <end position="261"/>
    </location>
</feature>
<feature type="region of interest" description="Disordered" evidence="6">
    <location>
        <begin position="152"/>
        <end position="221"/>
    </location>
</feature>
<dbReference type="Proteomes" id="UP001491310">
    <property type="component" value="Unassembled WGS sequence"/>
</dbReference>
<comment type="subcellular location">
    <subcellularLocation>
        <location evidence="1">Nucleus</location>
    </subcellularLocation>
</comment>
<feature type="DNA-binding region" description="HMG box" evidence="4">
    <location>
        <begin position="103"/>
        <end position="171"/>
    </location>
</feature>
<evidence type="ECO:0000256" key="5">
    <source>
        <dbReference type="SAM" id="Coils"/>
    </source>
</evidence>
<evidence type="ECO:0000256" key="6">
    <source>
        <dbReference type="SAM" id="MobiDB-lite"/>
    </source>
</evidence>
<evidence type="ECO:0000259" key="7">
    <source>
        <dbReference type="PROSITE" id="PS50118"/>
    </source>
</evidence>
<feature type="coiled-coil region" evidence="5">
    <location>
        <begin position="466"/>
        <end position="501"/>
    </location>
</feature>
<keyword evidence="2 4" id="KW-0238">DNA-binding</keyword>
<feature type="region of interest" description="Disordered" evidence="6">
    <location>
        <begin position="1"/>
        <end position="104"/>
    </location>
</feature>
<evidence type="ECO:0000313" key="8">
    <source>
        <dbReference type="EMBL" id="KAK9917825.1"/>
    </source>
</evidence>
<gene>
    <name evidence="8" type="ORF">WJX75_008635</name>
</gene>
<evidence type="ECO:0000256" key="2">
    <source>
        <dbReference type="ARBA" id="ARBA00023125"/>
    </source>
</evidence>
<feature type="domain" description="HMG box" evidence="7">
    <location>
        <begin position="103"/>
        <end position="171"/>
    </location>
</feature>
<feature type="compositionally biased region" description="Polar residues" evidence="6">
    <location>
        <begin position="39"/>
        <end position="48"/>
    </location>
</feature>
<dbReference type="PANTHER" id="PTHR48112">
    <property type="entry name" value="HIGH MOBILITY GROUP PROTEIN DSP1"/>
    <property type="match status" value="1"/>
</dbReference>
<dbReference type="PROSITE" id="PS50118">
    <property type="entry name" value="HMG_BOX_2"/>
    <property type="match status" value="2"/>
</dbReference>
<evidence type="ECO:0000256" key="1">
    <source>
        <dbReference type="ARBA" id="ARBA00004123"/>
    </source>
</evidence>
<keyword evidence="9" id="KW-1185">Reference proteome</keyword>
<evidence type="ECO:0000313" key="9">
    <source>
        <dbReference type="Proteomes" id="UP001491310"/>
    </source>
</evidence>
<sequence length="527" mass="57530">MAEELTDSQLMAELQEFEDAQAPYQGEPAINEKEKEQGEQVQPQTTPESGPASTADNAASAGASTEAAKEKSSPSQQLPVIPAKKRGAAGQQKKDADDSNPKVKRARSAYIFFGSEKRPAVKAENPDLSFGDLTKKLGEMWKGLSDAEKMPYEAMANEDKDRAGAERAEAKAEKKSKPATDKKKDSPPAKAKQPRAKSAYQLFCDDQRQNIKEDNPDAGFGAINSKLAAAWKEVSEEDKAKYNKQNEELKAKLPAATKVVSQDAADESMEQSKEKAVKRKAPSTAQDDAAGATPAEPSTSQHPAADDEGHLTEIADDSVEKELMDVDWQAHPAETIVAEAYHAKYLVKRKGLDFSACGLVDAKAAKRQRLMAPTDDNQTESAACPVTVPMMDEWDAFNRSFRCAVHAHSDSGELNLDDLNQESPLEMCHWLGIMREPDFPLSKAVKNKDVMIKVPMLEVSKAVQRVAAVERKAAQEARAAAEAEKQQRMKAEEDLAAQQQETLQLRALLKEHNIAFDKGGQAAVAEE</sequence>
<dbReference type="SMART" id="SM00398">
    <property type="entry name" value="HMG"/>
    <property type="match status" value="2"/>
</dbReference>
<organism evidence="8 9">
    <name type="scientific">Coccomyxa subellipsoidea</name>
    <dbReference type="NCBI Taxonomy" id="248742"/>
    <lineage>
        <taxon>Eukaryota</taxon>
        <taxon>Viridiplantae</taxon>
        <taxon>Chlorophyta</taxon>
        <taxon>core chlorophytes</taxon>
        <taxon>Trebouxiophyceae</taxon>
        <taxon>Trebouxiophyceae incertae sedis</taxon>
        <taxon>Coccomyxaceae</taxon>
        <taxon>Coccomyxa</taxon>
    </lineage>
</organism>
<dbReference type="CDD" id="cd00084">
    <property type="entry name" value="HMG-box_SF"/>
    <property type="match status" value="1"/>
</dbReference>
<feature type="compositionally biased region" description="Basic and acidic residues" evidence="6">
    <location>
        <begin position="92"/>
        <end position="101"/>
    </location>
</feature>
<feature type="compositionally biased region" description="Low complexity" evidence="6">
    <location>
        <begin position="50"/>
        <end position="66"/>
    </location>
</feature>
<feature type="region of interest" description="Disordered" evidence="6">
    <location>
        <begin position="245"/>
        <end position="310"/>
    </location>
</feature>
<name>A0ABR2Z1G6_9CHLO</name>
<feature type="compositionally biased region" description="Basic and acidic residues" evidence="6">
    <location>
        <begin position="205"/>
        <end position="215"/>
    </location>
</feature>
<dbReference type="InterPro" id="IPR036910">
    <property type="entry name" value="HMG_box_dom_sf"/>
</dbReference>
<accession>A0ABR2Z1G6</accession>
<dbReference type="PANTHER" id="PTHR48112:SF32">
    <property type="entry name" value="HIGH MOBILITY GROUP PROTEIN B3"/>
    <property type="match status" value="1"/>
</dbReference>
<dbReference type="SUPFAM" id="SSF47095">
    <property type="entry name" value="HMG-box"/>
    <property type="match status" value="2"/>
</dbReference>
<evidence type="ECO:0000256" key="3">
    <source>
        <dbReference type="ARBA" id="ARBA00023242"/>
    </source>
</evidence>